<dbReference type="Proteomes" id="UP000276603">
    <property type="component" value="Unassembled WGS sequence"/>
</dbReference>
<dbReference type="RefSeq" id="WP_120711696.1">
    <property type="nucleotide sequence ID" value="NZ_RBCJ01000002.1"/>
</dbReference>
<evidence type="ECO:0000313" key="4">
    <source>
        <dbReference type="EMBL" id="RKN81541.1"/>
    </source>
</evidence>
<dbReference type="AlphaFoldDB" id="A0A3B0C9D8"/>
<evidence type="ECO:0000259" key="3">
    <source>
        <dbReference type="PROSITE" id="PS51186"/>
    </source>
</evidence>
<accession>A0A3B0C9D8</accession>
<proteinExistence type="predicted"/>
<evidence type="ECO:0000313" key="5">
    <source>
        <dbReference type="Proteomes" id="UP000276603"/>
    </source>
</evidence>
<dbReference type="PANTHER" id="PTHR43877:SF2">
    <property type="entry name" value="AMINOALKYLPHOSPHONATE N-ACETYLTRANSFERASE-RELATED"/>
    <property type="match status" value="1"/>
</dbReference>
<keyword evidence="1 4" id="KW-0808">Transferase</keyword>
<reference evidence="4 5" key="1">
    <citation type="submission" date="2018-10" db="EMBL/GenBank/DDBJ databases">
        <title>Ulvibacterium marinum gen. nov., sp. nov., a novel marine bacterium of the family Flavobacteriaceae, isolated from a culture of the green alga Ulva prolifera.</title>
        <authorList>
            <person name="Zhang Z."/>
        </authorList>
    </citation>
    <scope>NUCLEOTIDE SEQUENCE [LARGE SCALE GENOMIC DNA]</scope>
    <source>
        <strain evidence="4 5">CCMM003</strain>
    </source>
</reference>
<feature type="domain" description="N-acetyltransferase" evidence="3">
    <location>
        <begin position="2"/>
        <end position="147"/>
    </location>
</feature>
<dbReference type="SUPFAM" id="SSF55729">
    <property type="entry name" value="Acyl-CoA N-acyltransferases (Nat)"/>
    <property type="match status" value="1"/>
</dbReference>
<evidence type="ECO:0000256" key="2">
    <source>
        <dbReference type="ARBA" id="ARBA00023315"/>
    </source>
</evidence>
<keyword evidence="5" id="KW-1185">Reference proteome</keyword>
<dbReference type="InterPro" id="IPR050832">
    <property type="entry name" value="Bact_Acetyltransf"/>
</dbReference>
<gene>
    <name evidence="4" type="ORF">D7Z94_11560</name>
</gene>
<dbReference type="PANTHER" id="PTHR43877">
    <property type="entry name" value="AMINOALKYLPHOSPHONATE N-ACETYLTRANSFERASE-RELATED-RELATED"/>
    <property type="match status" value="1"/>
</dbReference>
<name>A0A3B0C9D8_9FLAO</name>
<organism evidence="4 5">
    <name type="scientific">Ulvibacterium marinum</name>
    <dbReference type="NCBI Taxonomy" id="2419782"/>
    <lineage>
        <taxon>Bacteria</taxon>
        <taxon>Pseudomonadati</taxon>
        <taxon>Bacteroidota</taxon>
        <taxon>Flavobacteriia</taxon>
        <taxon>Flavobacteriales</taxon>
        <taxon>Flavobacteriaceae</taxon>
        <taxon>Ulvibacterium</taxon>
    </lineage>
</organism>
<dbReference type="Pfam" id="PF00583">
    <property type="entry name" value="Acetyltransf_1"/>
    <property type="match status" value="1"/>
</dbReference>
<dbReference type="PROSITE" id="PS51186">
    <property type="entry name" value="GNAT"/>
    <property type="match status" value="1"/>
</dbReference>
<dbReference type="InterPro" id="IPR016181">
    <property type="entry name" value="Acyl_CoA_acyltransferase"/>
</dbReference>
<comment type="caution">
    <text evidence="4">The sequence shown here is derived from an EMBL/GenBank/DDBJ whole genome shotgun (WGS) entry which is preliminary data.</text>
</comment>
<dbReference type="EMBL" id="RBCJ01000002">
    <property type="protein sequence ID" value="RKN81541.1"/>
    <property type="molecule type" value="Genomic_DNA"/>
</dbReference>
<dbReference type="GO" id="GO:0016747">
    <property type="term" value="F:acyltransferase activity, transferring groups other than amino-acyl groups"/>
    <property type="evidence" value="ECO:0007669"/>
    <property type="project" value="InterPro"/>
</dbReference>
<dbReference type="Gene3D" id="3.40.630.30">
    <property type="match status" value="1"/>
</dbReference>
<dbReference type="CDD" id="cd04301">
    <property type="entry name" value="NAT_SF"/>
    <property type="match status" value="1"/>
</dbReference>
<evidence type="ECO:0000256" key="1">
    <source>
        <dbReference type="ARBA" id="ARBA00022679"/>
    </source>
</evidence>
<dbReference type="InterPro" id="IPR000182">
    <property type="entry name" value="GNAT_dom"/>
</dbReference>
<sequence>MLSIVKADKTHIPLIVPLFDGYRVFYGKQSDLTAARKFLEERFDRNESVLFLALYQEKPVGFTQLYTTFSSASLQPVFILNDLFVSKSFRKMGIGEALLQRAKEHCLKLGYKGLALETETDNPAQKLYERLGWTKDSRWFHYFWTPE</sequence>
<protein>
    <submittedName>
        <fullName evidence="4">GNAT family N-acetyltransferase</fullName>
    </submittedName>
</protein>
<dbReference type="OrthoDB" id="9792929at2"/>
<keyword evidence="2" id="KW-0012">Acyltransferase</keyword>